<evidence type="ECO:0000256" key="5">
    <source>
        <dbReference type="HAMAP-Rule" id="MF_02120"/>
    </source>
</evidence>
<keyword evidence="13" id="KW-1185">Reference proteome</keyword>
<feature type="binding site" evidence="5">
    <location>
        <position position="283"/>
    </location>
    <ligand>
        <name>substrate</name>
    </ligand>
</feature>
<dbReference type="HAMAP" id="MF_02120">
    <property type="entry name" value="LysA"/>
    <property type="match status" value="1"/>
</dbReference>
<dbReference type="AlphaFoldDB" id="A0A140DTN6"/>
<keyword evidence="2 5" id="KW-0210">Decarboxylase</keyword>
<evidence type="ECO:0000259" key="10">
    <source>
        <dbReference type="Pfam" id="PF02784"/>
    </source>
</evidence>
<feature type="binding site" evidence="5">
    <location>
        <position position="323"/>
    </location>
    <ligand>
        <name>substrate</name>
    </ligand>
</feature>
<dbReference type="GO" id="GO:0030170">
    <property type="term" value="F:pyridoxal phosphate binding"/>
    <property type="evidence" value="ECO:0007669"/>
    <property type="project" value="UniProtKB-UniRule"/>
</dbReference>
<dbReference type="GO" id="GO:0009089">
    <property type="term" value="P:lysine biosynthetic process via diaminopimelate"/>
    <property type="evidence" value="ECO:0007669"/>
    <property type="project" value="UniProtKB-UniRule"/>
</dbReference>
<dbReference type="Proteomes" id="UP000069771">
    <property type="component" value="Chromosome"/>
</dbReference>
<feature type="binding site" evidence="5">
    <location>
        <begin position="280"/>
        <end position="283"/>
    </location>
    <ligand>
        <name>pyridoxal 5'-phosphate</name>
        <dbReference type="ChEBI" id="CHEBI:597326"/>
    </ligand>
</feature>
<feature type="active site" description="Proton donor" evidence="7">
    <location>
        <position position="350"/>
    </location>
</feature>
<dbReference type="UniPathway" id="UPA00034">
    <property type="reaction ID" value="UER00027"/>
</dbReference>
<dbReference type="Gene3D" id="2.40.37.10">
    <property type="entry name" value="Lyase, Ornithine Decarboxylase, Chain A, domain 1"/>
    <property type="match status" value="1"/>
</dbReference>
<feature type="binding site" evidence="5">
    <location>
        <position position="351"/>
    </location>
    <ligand>
        <name>substrate</name>
    </ligand>
</feature>
<feature type="binding site" evidence="5">
    <location>
        <position position="238"/>
    </location>
    <ligand>
        <name>pyridoxal 5'-phosphate</name>
        <dbReference type="ChEBI" id="CHEBI:597326"/>
    </ligand>
</feature>
<dbReference type="NCBIfam" id="TIGR01048">
    <property type="entry name" value="lysA"/>
    <property type="match status" value="1"/>
</dbReference>
<dbReference type="STRING" id="1702221.AALO17_08790"/>
<dbReference type="InterPro" id="IPR002986">
    <property type="entry name" value="DAP_deCOOHase_LysA"/>
</dbReference>
<evidence type="ECO:0000313" key="12">
    <source>
        <dbReference type="EMBL" id="OLU44664.1"/>
    </source>
</evidence>
<dbReference type="PANTHER" id="PTHR43727">
    <property type="entry name" value="DIAMINOPIMELATE DECARBOXYLASE"/>
    <property type="match status" value="1"/>
</dbReference>
<evidence type="ECO:0000256" key="6">
    <source>
        <dbReference type="NCBIfam" id="TIGR01048"/>
    </source>
</evidence>
<feature type="domain" description="Orn/DAP/Arg decarboxylase 2 N-terminal" evidence="10">
    <location>
        <begin position="27"/>
        <end position="287"/>
    </location>
</feature>
<keyword evidence="4 5" id="KW-0456">Lyase</keyword>
<evidence type="ECO:0000313" key="13">
    <source>
        <dbReference type="Proteomes" id="UP000069771"/>
    </source>
</evidence>
<evidence type="ECO:0000256" key="8">
    <source>
        <dbReference type="RuleBase" id="RU003738"/>
    </source>
</evidence>
<dbReference type="Gene3D" id="3.20.20.10">
    <property type="entry name" value="Alanine racemase"/>
    <property type="match status" value="1"/>
</dbReference>
<dbReference type="InterPro" id="IPR029066">
    <property type="entry name" value="PLP-binding_barrel"/>
</dbReference>
<comment type="similarity">
    <text evidence="5">Belongs to the Orn/Lys/Arg decarboxylase class-II family. LysA subfamily.</text>
</comment>
<evidence type="ECO:0000256" key="2">
    <source>
        <dbReference type="ARBA" id="ARBA00022793"/>
    </source>
</evidence>
<evidence type="ECO:0000256" key="1">
    <source>
        <dbReference type="ARBA" id="ARBA00001933"/>
    </source>
</evidence>
<dbReference type="Pfam" id="PF00278">
    <property type="entry name" value="Orn_DAP_Arg_deC"/>
    <property type="match status" value="1"/>
</dbReference>
<keyword evidence="5" id="KW-0028">Amino-acid biosynthesis</keyword>
<evidence type="ECO:0000256" key="3">
    <source>
        <dbReference type="ARBA" id="ARBA00022898"/>
    </source>
</evidence>
<organism evidence="11 13">
    <name type="scientific">Faecalibaculum rodentium</name>
    <dbReference type="NCBI Taxonomy" id="1702221"/>
    <lineage>
        <taxon>Bacteria</taxon>
        <taxon>Bacillati</taxon>
        <taxon>Bacillota</taxon>
        <taxon>Erysipelotrichia</taxon>
        <taxon>Erysipelotrichales</taxon>
        <taxon>Erysipelotrichaceae</taxon>
        <taxon>Faecalibaculum</taxon>
    </lineage>
</organism>
<dbReference type="GeneID" id="78477673"/>
<dbReference type="Pfam" id="PF02784">
    <property type="entry name" value="Orn_Arg_deC_N"/>
    <property type="match status" value="1"/>
</dbReference>
<dbReference type="InterPro" id="IPR000183">
    <property type="entry name" value="Orn/DAP/Arg_de-COase"/>
</dbReference>
<proteinExistence type="inferred from homology"/>
<dbReference type="PRINTS" id="PR01179">
    <property type="entry name" value="ODADCRBXLASE"/>
</dbReference>
<dbReference type="InterPro" id="IPR009006">
    <property type="entry name" value="Ala_racemase/Decarboxylase_C"/>
</dbReference>
<keyword evidence="5 8" id="KW-0457">Lysine biosynthesis</keyword>
<protein>
    <recommendedName>
        <fullName evidence="5 6">Diaminopimelate decarboxylase</fullName>
        <shortName evidence="5">DAP decarboxylase</shortName>
        <shortName evidence="5">DAPDC</shortName>
        <ecNumber evidence="5 6">4.1.1.20</ecNumber>
    </recommendedName>
</protein>
<feature type="binding site" evidence="5">
    <location>
        <position position="379"/>
    </location>
    <ligand>
        <name>pyridoxal 5'-phosphate</name>
        <dbReference type="ChEBI" id="CHEBI:597326"/>
    </ligand>
</feature>
<dbReference type="CDD" id="cd06828">
    <property type="entry name" value="PLPDE_III_DapDC"/>
    <property type="match status" value="1"/>
</dbReference>
<dbReference type="InterPro" id="IPR022653">
    <property type="entry name" value="De-COase2_pyr-phos_BS"/>
</dbReference>
<comment type="subunit">
    <text evidence="5">Homodimer.</text>
</comment>
<feature type="modified residue" description="N6-(pyridoxal phosphate)lysine" evidence="5 7">
    <location>
        <position position="54"/>
    </location>
</feature>
<dbReference type="InterPro" id="IPR022644">
    <property type="entry name" value="De-COase2_N"/>
</dbReference>
<dbReference type="InterPro" id="IPR022643">
    <property type="entry name" value="De-COase2_C"/>
</dbReference>
<dbReference type="EMBL" id="CP011391">
    <property type="protein sequence ID" value="AMK54013.1"/>
    <property type="molecule type" value="Genomic_DNA"/>
</dbReference>
<reference evidence="12 14" key="2">
    <citation type="submission" date="2016-11" db="EMBL/GenBank/DDBJ databases">
        <title>Description of two novel members of the family Erysipelotrichaceae: Ileibacterium lipovorans gen. nov., sp. nov. and Dubosiella newyorkensis, gen. nov., sp. nov.</title>
        <authorList>
            <person name="Cox L.M."/>
            <person name="Sohn J."/>
            <person name="Tyrrell K.L."/>
            <person name="Citron D.M."/>
            <person name="Lawson P.A."/>
            <person name="Patel N.B."/>
            <person name="Iizumi T."/>
            <person name="Perez-Perez G.I."/>
            <person name="Goldstein E.J."/>
            <person name="Blaser M.J."/>
        </authorList>
    </citation>
    <scope>NUCLEOTIDE SEQUENCE [LARGE SCALE GENOMIC DNA]</scope>
    <source>
        <strain evidence="12 14">NYU-BL-K8</strain>
    </source>
</reference>
<reference evidence="11 13" key="1">
    <citation type="journal article" date="2016" name="Gut Pathog.">
        <title>Whole genome sequencing of "Faecalibaculum rodentium" ALO17, isolated from C57BL/6J laboratory mouse feces.</title>
        <authorList>
            <person name="Lim S."/>
            <person name="Chang D.H."/>
            <person name="Ahn S."/>
            <person name="Kim B.C."/>
        </authorList>
    </citation>
    <scope>NUCLEOTIDE SEQUENCE [LARGE SCALE GENOMIC DNA]</scope>
    <source>
        <strain evidence="11 13">Alo17</strain>
    </source>
</reference>
<dbReference type="GO" id="GO:0008836">
    <property type="term" value="F:diaminopimelate decarboxylase activity"/>
    <property type="evidence" value="ECO:0007669"/>
    <property type="project" value="UniProtKB-UniRule"/>
</dbReference>
<feature type="domain" description="Orn/DAP/Arg decarboxylase 2 C-terminal" evidence="9">
    <location>
        <begin position="22"/>
        <end position="377"/>
    </location>
</feature>
<dbReference type="FunFam" id="3.20.20.10:FF:000003">
    <property type="entry name" value="Diaminopimelate decarboxylase"/>
    <property type="match status" value="1"/>
</dbReference>
<evidence type="ECO:0000313" key="11">
    <source>
        <dbReference type="EMBL" id="AMK54013.1"/>
    </source>
</evidence>
<comment type="cofactor">
    <cofactor evidence="1 5 7 8">
        <name>pyridoxal 5'-phosphate</name>
        <dbReference type="ChEBI" id="CHEBI:597326"/>
    </cofactor>
</comment>
<dbReference type="PRINTS" id="PR01181">
    <property type="entry name" value="DAPDCRBXLASE"/>
</dbReference>
<keyword evidence="3 5" id="KW-0663">Pyridoxal phosphate</keyword>
<dbReference type="PATRIC" id="fig|1702221.3.peg.852"/>
<dbReference type="PROSITE" id="PS00878">
    <property type="entry name" value="ODR_DC_2_1"/>
    <property type="match status" value="1"/>
</dbReference>
<comment type="function">
    <text evidence="5">Specifically catalyzes the decarboxylation of meso-diaminopimelate (meso-DAP) to L-lysine.</text>
</comment>
<comment type="catalytic activity">
    <reaction evidence="5 8">
        <text>meso-2,6-diaminopimelate + H(+) = L-lysine + CO2</text>
        <dbReference type="Rhea" id="RHEA:15101"/>
        <dbReference type="ChEBI" id="CHEBI:15378"/>
        <dbReference type="ChEBI" id="CHEBI:16526"/>
        <dbReference type="ChEBI" id="CHEBI:32551"/>
        <dbReference type="ChEBI" id="CHEBI:57791"/>
        <dbReference type="EC" id="4.1.1.20"/>
    </reaction>
</comment>
<dbReference type="EC" id="4.1.1.20" evidence="5 6"/>
<dbReference type="KEGG" id="fro:AALO17_08790"/>
<evidence type="ECO:0000256" key="4">
    <source>
        <dbReference type="ARBA" id="ARBA00023239"/>
    </source>
</evidence>
<comment type="pathway">
    <text evidence="5 8">Amino-acid biosynthesis; L-lysine biosynthesis via DAP pathway; L-lysine from DL-2,6-diaminopimelate: step 1/1.</text>
</comment>
<dbReference type="OrthoDB" id="9802241at2"/>
<feature type="binding site" evidence="5">
    <location>
        <position position="319"/>
    </location>
    <ligand>
        <name>substrate</name>
    </ligand>
</feature>
<evidence type="ECO:0000259" key="9">
    <source>
        <dbReference type="Pfam" id="PF00278"/>
    </source>
</evidence>
<evidence type="ECO:0000313" key="14">
    <source>
        <dbReference type="Proteomes" id="UP000186758"/>
    </source>
</evidence>
<dbReference type="EMBL" id="MPJZ01000061">
    <property type="protein sequence ID" value="OLU44664.1"/>
    <property type="molecule type" value="Genomic_DNA"/>
</dbReference>
<evidence type="ECO:0000256" key="7">
    <source>
        <dbReference type="PIRSR" id="PIRSR600183-50"/>
    </source>
</evidence>
<dbReference type="SUPFAM" id="SSF50621">
    <property type="entry name" value="Alanine racemase C-terminal domain-like"/>
    <property type="match status" value="1"/>
</dbReference>
<dbReference type="PANTHER" id="PTHR43727:SF2">
    <property type="entry name" value="GROUP IV DECARBOXYLASE"/>
    <property type="match status" value="1"/>
</dbReference>
<feature type="binding site" evidence="5">
    <location>
        <position position="379"/>
    </location>
    <ligand>
        <name>substrate</name>
    </ligand>
</feature>
<sequence>MKLKIAGVEASSLAARFGTPVYVYDQGSLENRMREFADAFRSPEFDCHVAYASKAFCCIAMMELVQREGLWADVVSGGELYTAVKAGFNMKHILLHGNSKTDAELELALESGVGTIVVDNLSEAGRLAFLAQHYPQAGTRVLLRINPGVEAHTHAYIVTADIDSKFGISITRPDEICETCRILHESPALTFAGFHAHIGSQIFEPEAFAAEIDKVCSFAKQFQDQTGIQVSCLDLGGGFAARYTDKDDCPPIPVICRQILEAAARAKKQYGLQVKELIIEPGRSIAAEAGYTLYTVGGIKDTDHRRYVFVNGGMNDNIRPALYQAEYDADLADHLKEPKDEVVTIAGKCCESGDIIASDIRLQHAEPGDILAVYTTGAYGQSMASNYNRLAVPGTLFVKDGLAHWVIRPQTPDDLIRNDLSLNHTEAGEAE</sequence>
<dbReference type="RefSeq" id="WP_067555855.1">
    <property type="nucleotide sequence ID" value="NZ_CAKOCV010000022.1"/>
</dbReference>
<gene>
    <name evidence="5" type="primary">lysA</name>
    <name evidence="11" type="ORF">AALO17_08790</name>
    <name evidence="12" type="ORF">BO223_07680</name>
</gene>
<dbReference type="SUPFAM" id="SSF51419">
    <property type="entry name" value="PLP-binding barrel"/>
    <property type="match status" value="1"/>
</dbReference>
<accession>A0A140DTN6</accession>
<name>A0A140DTN6_9FIRM</name>
<dbReference type="Proteomes" id="UP000186758">
    <property type="component" value="Unassembled WGS sequence"/>
</dbReference>